<accession>A0A9D7SCQ1</accession>
<keyword evidence="1" id="KW-1277">Toxin-antitoxin system</keyword>
<dbReference type="AlphaFoldDB" id="A0A9D7SCQ1"/>
<sequence>MVRKIIWSKRATSNLASLTEYLNQNWSENLAKQFVQRTFELVELLSKQPNIGPYQNSEKKIRGILISKHNRLFYRTSSNKIIILSIFDTRSNPKKQI</sequence>
<name>A0A9D7SCQ1_9BACT</name>
<reference evidence="2 3" key="1">
    <citation type="submission" date="2020-10" db="EMBL/GenBank/DDBJ databases">
        <title>Connecting structure to function with the recovery of over 1000 high-quality activated sludge metagenome-assembled genomes encoding full-length rRNA genes using long-read sequencing.</title>
        <authorList>
            <person name="Singleton C.M."/>
            <person name="Petriglieri F."/>
            <person name="Kristensen J.M."/>
            <person name="Kirkegaard R.H."/>
            <person name="Michaelsen T.Y."/>
            <person name="Andersen M.H."/>
            <person name="Karst S.M."/>
            <person name="Dueholm M.S."/>
            <person name="Nielsen P.H."/>
            <person name="Albertsen M."/>
        </authorList>
    </citation>
    <scope>NUCLEOTIDE SEQUENCE [LARGE SCALE GENOMIC DNA]</scope>
    <source>
        <strain evidence="2">Ribe_18-Q3-R11-54_BAT3C.373</strain>
    </source>
</reference>
<evidence type="ECO:0000256" key="1">
    <source>
        <dbReference type="ARBA" id="ARBA00022649"/>
    </source>
</evidence>
<dbReference type="InterPro" id="IPR035093">
    <property type="entry name" value="RelE/ParE_toxin_dom_sf"/>
</dbReference>
<organism evidence="2 3">
    <name type="scientific">Candidatus Defluviibacterium haderslevense</name>
    <dbReference type="NCBI Taxonomy" id="2981993"/>
    <lineage>
        <taxon>Bacteria</taxon>
        <taxon>Pseudomonadati</taxon>
        <taxon>Bacteroidota</taxon>
        <taxon>Saprospiria</taxon>
        <taxon>Saprospirales</taxon>
        <taxon>Saprospiraceae</taxon>
        <taxon>Candidatus Defluviibacterium</taxon>
    </lineage>
</organism>
<evidence type="ECO:0000313" key="2">
    <source>
        <dbReference type="EMBL" id="MBK9719534.1"/>
    </source>
</evidence>
<gene>
    <name evidence="2" type="ORF">IPO85_18855</name>
</gene>
<dbReference type="Gene3D" id="3.30.2310.20">
    <property type="entry name" value="RelE-like"/>
    <property type="match status" value="1"/>
</dbReference>
<protein>
    <submittedName>
        <fullName evidence="2">Type II toxin-antitoxin system RelE/ParE family toxin</fullName>
    </submittedName>
</protein>
<dbReference type="Pfam" id="PF05016">
    <property type="entry name" value="ParE_toxin"/>
    <property type="match status" value="1"/>
</dbReference>
<proteinExistence type="predicted"/>
<dbReference type="InterPro" id="IPR007712">
    <property type="entry name" value="RelE/ParE_toxin"/>
</dbReference>
<dbReference type="EMBL" id="JADKFW010000021">
    <property type="protein sequence ID" value="MBK9719534.1"/>
    <property type="molecule type" value="Genomic_DNA"/>
</dbReference>
<evidence type="ECO:0000313" key="3">
    <source>
        <dbReference type="Proteomes" id="UP000808349"/>
    </source>
</evidence>
<comment type="caution">
    <text evidence="2">The sequence shown here is derived from an EMBL/GenBank/DDBJ whole genome shotgun (WGS) entry which is preliminary data.</text>
</comment>
<dbReference type="Proteomes" id="UP000808349">
    <property type="component" value="Unassembled WGS sequence"/>
</dbReference>